<dbReference type="Proteomes" id="UP000219688">
    <property type="component" value="Unassembled WGS sequence"/>
</dbReference>
<organism evidence="1 2">
    <name type="scientific">Ornithinimicrobium cerasi</name>
    <dbReference type="NCBI Taxonomy" id="2248773"/>
    <lineage>
        <taxon>Bacteria</taxon>
        <taxon>Bacillati</taxon>
        <taxon>Actinomycetota</taxon>
        <taxon>Actinomycetes</taxon>
        <taxon>Micrococcales</taxon>
        <taxon>Ornithinimicrobiaceae</taxon>
        <taxon>Ornithinimicrobium</taxon>
    </lineage>
</organism>
<sequence>MSDGVLEPAERLTLGALRYAVNEEAGTYLAIMRLFTAGISGFLSDQSSDEITDRLRELGIELDRDTVDQRLSYLVEHGNLARSPRETEARSVREYLSNRSRYQLTPRGELVQRHVEELLARSDGAREVSSEMLPGMLAGLTGLGQLCEQGLDRADPTDLATRISTLFAQFEVLVTSTRQFYSYLAQVLNRFDLGRDEFVLFKSALIDYLQRFVDEISRHLPQMADQLARLEPHVPQLCGRADSTGRLVALDGSQARRAPGLEPDDWKSLHAWFIGSPGRRADADNVRRLATDALRALLTNLRRIAAGADRHQSRYGDLVRLARWFDDAPDGRGHELWAATFGLYGGRHLSFAAETEGDPVPSTRSWWDAPAAEVPVGLRLRGERQAGGRAAARVDYTAAKQARLAERAGQEVRLRAAAAELATQAGRVSELRVSDEARSAFLDLYAAALTRAGRPLGPEESAQAVLRTSRTSLSLDVRREPGASLRLRSPAGTLVLRDLAIELGTVEPAEGLARRAEA</sequence>
<dbReference type="EMBL" id="OBQK01000002">
    <property type="protein sequence ID" value="SOC53605.1"/>
    <property type="molecule type" value="Genomic_DNA"/>
</dbReference>
<dbReference type="AlphaFoldDB" id="A0A285VHP5"/>
<reference evidence="2" key="1">
    <citation type="submission" date="2017-08" db="EMBL/GenBank/DDBJ databases">
        <authorList>
            <person name="Varghese N."/>
            <person name="Submissions S."/>
        </authorList>
    </citation>
    <scope>NUCLEOTIDE SEQUENCE [LARGE SCALE GENOMIC DNA]</scope>
    <source>
        <strain evidence="2">USBA17B2</strain>
    </source>
</reference>
<proteinExistence type="predicted"/>
<gene>
    <name evidence="1" type="ORF">SAMN05421879_10239</name>
</gene>
<evidence type="ECO:0000313" key="2">
    <source>
        <dbReference type="Proteomes" id="UP000219688"/>
    </source>
</evidence>
<dbReference type="Pfam" id="PF09660">
    <property type="entry name" value="DUF2397"/>
    <property type="match status" value="1"/>
</dbReference>
<dbReference type="InterPro" id="IPR013493">
    <property type="entry name" value="CHP02677"/>
</dbReference>
<protein>
    <submittedName>
        <fullName evidence="1">TIGR02677 family protein</fullName>
    </submittedName>
</protein>
<keyword evidence="2" id="KW-1185">Reference proteome</keyword>
<evidence type="ECO:0000313" key="1">
    <source>
        <dbReference type="EMBL" id="SOC53605.1"/>
    </source>
</evidence>
<dbReference type="NCBIfam" id="TIGR02677">
    <property type="entry name" value="TIGR02677 family protein"/>
    <property type="match status" value="1"/>
</dbReference>
<dbReference type="RefSeq" id="WP_097187100.1">
    <property type="nucleotide sequence ID" value="NZ_OBQK01000002.1"/>
</dbReference>
<name>A0A285VHP5_9MICO</name>
<accession>A0A285VHP5</accession>